<evidence type="ECO:0000256" key="3">
    <source>
        <dbReference type="ARBA" id="ARBA00022679"/>
    </source>
</evidence>
<keyword evidence="3" id="KW-0808">Transferase</keyword>
<dbReference type="SMART" id="SM00647">
    <property type="entry name" value="IBR"/>
    <property type="match status" value="1"/>
</dbReference>
<evidence type="ECO:0000259" key="13">
    <source>
        <dbReference type="PROSITE" id="PS51873"/>
    </source>
</evidence>
<name>A0ABR4IIH9_9EURO</name>
<evidence type="ECO:0000256" key="6">
    <source>
        <dbReference type="ARBA" id="ARBA00022771"/>
    </source>
</evidence>
<feature type="compositionally biased region" description="Basic and acidic residues" evidence="11">
    <location>
        <begin position="138"/>
        <end position="150"/>
    </location>
</feature>
<feature type="domain" description="RING-type" evidence="13">
    <location>
        <begin position="258"/>
        <end position="530"/>
    </location>
</feature>
<evidence type="ECO:0000256" key="11">
    <source>
        <dbReference type="SAM" id="MobiDB-lite"/>
    </source>
</evidence>
<dbReference type="CDD" id="cd16449">
    <property type="entry name" value="RING-HC"/>
    <property type="match status" value="1"/>
</dbReference>
<feature type="compositionally biased region" description="Low complexity" evidence="11">
    <location>
        <begin position="236"/>
        <end position="247"/>
    </location>
</feature>
<sequence length="530" mass="59198">MSRIRKFLGVGDSGTFYSIYTPPPPKERKENSSSSSKTTKKSRSISIFRIPQGVERTITASSITTASITSAPSQREESIAELPSPDRGIPELGGEGRGISELAAAADTEVSELETRIKVGGRDGGGDEGDRQDDEEREKERNEDDSHKSIAESTVAEVDADLLIFSDMADTTDAIPLFGRQFGIAPTSIIREQKLKELETEKAAPTKEKGCEAFFQQVDDELEALYTDYLKASGKQKQTQSSGQESTNVGKSSRSRSGADACIICLESFSGPVTAPDSISIACQHPTSVCSTCLAKSIKHDLETKFWDEIKCPECKTLLIHENIERFADKETFTRYDRLSFRHAVSSDKNFIWCLGCDFGQLHDQGASQPMVRCLNCSIVSCFKHSIKWHDGFTCDEYDAVLWDPDSYKTIKAKNSNNTAAEPGYMSRGTMKRAKKIEETRQKKLHEVQKDATRLEQEKVAAQVRAERKEEDAKKENKDDFREKLEMLKRRMREVELSVSMVEKTTKRCPGCQWPIEKNEGCDHMTLAGD</sequence>
<keyword evidence="15" id="KW-1185">Reference proteome</keyword>
<evidence type="ECO:0000256" key="1">
    <source>
        <dbReference type="ARBA" id="ARBA00001798"/>
    </source>
</evidence>
<proteinExistence type="predicted"/>
<keyword evidence="5" id="KW-0677">Repeat</keyword>
<reference evidence="14 15" key="1">
    <citation type="submission" date="2024-07" db="EMBL/GenBank/DDBJ databases">
        <title>Section-level genome sequencing and comparative genomics of Aspergillus sections Usti and Cavernicolus.</title>
        <authorList>
            <consortium name="Lawrence Berkeley National Laboratory"/>
            <person name="Nybo J.L."/>
            <person name="Vesth T.C."/>
            <person name="Theobald S."/>
            <person name="Frisvad J.C."/>
            <person name="Larsen T.O."/>
            <person name="Kjaerboelling I."/>
            <person name="Rothschild-Mancinelli K."/>
            <person name="Lyhne E.K."/>
            <person name="Kogle M.E."/>
            <person name="Barry K."/>
            <person name="Clum A."/>
            <person name="Na H."/>
            <person name="Ledsgaard L."/>
            <person name="Lin J."/>
            <person name="Lipzen A."/>
            <person name="Kuo A."/>
            <person name="Riley R."/>
            <person name="Mondo S."/>
            <person name="LaButti K."/>
            <person name="Haridas S."/>
            <person name="Pangalinan J."/>
            <person name="Salamov A.A."/>
            <person name="Simmons B.A."/>
            <person name="Magnuson J.K."/>
            <person name="Chen J."/>
            <person name="Drula E."/>
            <person name="Henrissat B."/>
            <person name="Wiebenga A."/>
            <person name="Lubbers R.J."/>
            <person name="Gomes A.C."/>
            <person name="Makela M.R."/>
            <person name="Stajich J."/>
            <person name="Grigoriev I.V."/>
            <person name="Mortensen U.H."/>
            <person name="De vries R.P."/>
            <person name="Baker S.E."/>
            <person name="Andersen M.R."/>
        </authorList>
    </citation>
    <scope>NUCLEOTIDE SEQUENCE [LARGE SCALE GENOMIC DNA]</scope>
    <source>
        <strain evidence="14 15">CBS 600.67</strain>
    </source>
</reference>
<keyword evidence="7" id="KW-0833">Ubl conjugation pathway</keyword>
<evidence type="ECO:0000256" key="2">
    <source>
        <dbReference type="ARBA" id="ARBA00012251"/>
    </source>
</evidence>
<keyword evidence="8" id="KW-0862">Zinc</keyword>
<dbReference type="Proteomes" id="UP001610335">
    <property type="component" value="Unassembled WGS sequence"/>
</dbReference>
<dbReference type="PROSITE" id="PS50089">
    <property type="entry name" value="ZF_RING_2"/>
    <property type="match status" value="1"/>
</dbReference>
<dbReference type="InterPro" id="IPR001841">
    <property type="entry name" value="Znf_RING"/>
</dbReference>
<feature type="compositionally biased region" description="Basic and acidic residues" evidence="11">
    <location>
        <begin position="116"/>
        <end position="129"/>
    </location>
</feature>
<keyword evidence="10" id="KW-0175">Coiled coil</keyword>
<comment type="catalytic activity">
    <reaction evidence="1">
        <text>[E2 ubiquitin-conjugating enzyme]-S-ubiquitinyl-L-cysteine + [acceptor protein]-L-lysine = [E2 ubiquitin-conjugating enzyme]-L-cysteine + [acceptor protein]-N(6)-ubiquitinyl-L-lysine.</text>
        <dbReference type="EC" id="2.3.2.31"/>
    </reaction>
</comment>
<keyword evidence="6 9" id="KW-0863">Zinc-finger</keyword>
<feature type="compositionally biased region" description="Low complexity" evidence="11">
    <location>
        <begin position="61"/>
        <end position="71"/>
    </location>
</feature>
<evidence type="ECO:0000256" key="5">
    <source>
        <dbReference type="ARBA" id="ARBA00022737"/>
    </source>
</evidence>
<dbReference type="Gene3D" id="3.30.40.10">
    <property type="entry name" value="Zinc/RING finger domain, C3HC4 (zinc finger)"/>
    <property type="match status" value="1"/>
</dbReference>
<dbReference type="Gene3D" id="1.20.120.1750">
    <property type="match status" value="1"/>
</dbReference>
<feature type="region of interest" description="Disordered" evidence="11">
    <location>
        <begin position="61"/>
        <end position="95"/>
    </location>
</feature>
<dbReference type="PANTHER" id="PTHR11685">
    <property type="entry name" value="RBR FAMILY RING FINGER AND IBR DOMAIN-CONTAINING"/>
    <property type="match status" value="1"/>
</dbReference>
<feature type="coiled-coil region" evidence="10">
    <location>
        <begin position="438"/>
        <end position="505"/>
    </location>
</feature>
<evidence type="ECO:0000259" key="12">
    <source>
        <dbReference type="PROSITE" id="PS50089"/>
    </source>
</evidence>
<evidence type="ECO:0000313" key="15">
    <source>
        <dbReference type="Proteomes" id="UP001610335"/>
    </source>
</evidence>
<feature type="region of interest" description="Disordered" evidence="11">
    <location>
        <begin position="236"/>
        <end position="255"/>
    </location>
</feature>
<dbReference type="CDD" id="cd20335">
    <property type="entry name" value="BRcat_RBR"/>
    <property type="match status" value="1"/>
</dbReference>
<evidence type="ECO:0000256" key="7">
    <source>
        <dbReference type="ARBA" id="ARBA00022786"/>
    </source>
</evidence>
<evidence type="ECO:0000313" key="14">
    <source>
        <dbReference type="EMBL" id="KAL2827555.1"/>
    </source>
</evidence>
<dbReference type="InterPro" id="IPR013083">
    <property type="entry name" value="Znf_RING/FYVE/PHD"/>
</dbReference>
<comment type="caution">
    <text evidence="14">The sequence shown here is derived from an EMBL/GenBank/DDBJ whole genome shotgun (WGS) entry which is preliminary data.</text>
</comment>
<feature type="domain" description="RING-type" evidence="12">
    <location>
        <begin position="262"/>
        <end position="316"/>
    </location>
</feature>
<protein>
    <recommendedName>
        <fullName evidence="2">RBR-type E3 ubiquitin transferase</fullName>
        <ecNumber evidence="2">2.3.2.31</ecNumber>
    </recommendedName>
</protein>
<dbReference type="CDD" id="cd20336">
    <property type="entry name" value="Rcat_RBR"/>
    <property type="match status" value="1"/>
</dbReference>
<keyword evidence="4" id="KW-0479">Metal-binding</keyword>
<evidence type="ECO:0000256" key="4">
    <source>
        <dbReference type="ARBA" id="ARBA00022723"/>
    </source>
</evidence>
<accession>A0ABR4IIH9</accession>
<organism evidence="14 15">
    <name type="scientific">Aspergillus cavernicola</name>
    <dbReference type="NCBI Taxonomy" id="176166"/>
    <lineage>
        <taxon>Eukaryota</taxon>
        <taxon>Fungi</taxon>
        <taxon>Dikarya</taxon>
        <taxon>Ascomycota</taxon>
        <taxon>Pezizomycotina</taxon>
        <taxon>Eurotiomycetes</taxon>
        <taxon>Eurotiomycetidae</taxon>
        <taxon>Eurotiales</taxon>
        <taxon>Aspergillaceae</taxon>
        <taxon>Aspergillus</taxon>
        <taxon>Aspergillus subgen. Nidulantes</taxon>
    </lineage>
</organism>
<dbReference type="PROSITE" id="PS51873">
    <property type="entry name" value="TRIAD"/>
    <property type="match status" value="1"/>
</dbReference>
<gene>
    <name evidence="14" type="ORF">BDW59DRAFT_160198</name>
</gene>
<dbReference type="Pfam" id="PF01485">
    <property type="entry name" value="IBR"/>
    <property type="match status" value="1"/>
</dbReference>
<evidence type="ECO:0000256" key="9">
    <source>
        <dbReference type="PROSITE-ProRule" id="PRU00175"/>
    </source>
</evidence>
<dbReference type="InterPro" id="IPR031127">
    <property type="entry name" value="E3_UB_ligase_RBR"/>
</dbReference>
<dbReference type="SUPFAM" id="SSF57850">
    <property type="entry name" value="RING/U-box"/>
    <property type="match status" value="3"/>
</dbReference>
<dbReference type="EMBL" id="JBFXLS010000024">
    <property type="protein sequence ID" value="KAL2827555.1"/>
    <property type="molecule type" value="Genomic_DNA"/>
</dbReference>
<evidence type="ECO:0000256" key="8">
    <source>
        <dbReference type="ARBA" id="ARBA00022833"/>
    </source>
</evidence>
<dbReference type="InterPro" id="IPR002867">
    <property type="entry name" value="IBR_dom"/>
</dbReference>
<feature type="region of interest" description="Disordered" evidence="11">
    <location>
        <begin position="13"/>
        <end position="46"/>
    </location>
</feature>
<dbReference type="InterPro" id="IPR044066">
    <property type="entry name" value="TRIAD_supradom"/>
</dbReference>
<feature type="region of interest" description="Disordered" evidence="11">
    <location>
        <begin position="116"/>
        <end position="153"/>
    </location>
</feature>
<dbReference type="EC" id="2.3.2.31" evidence="2"/>
<evidence type="ECO:0000256" key="10">
    <source>
        <dbReference type="SAM" id="Coils"/>
    </source>
</evidence>